<evidence type="ECO:0000256" key="1">
    <source>
        <dbReference type="SAM" id="SignalP"/>
    </source>
</evidence>
<dbReference type="EMBL" id="FOHJ01000005">
    <property type="protein sequence ID" value="SET48553.1"/>
    <property type="molecule type" value="Genomic_DNA"/>
</dbReference>
<dbReference type="OrthoDB" id="1912370at2"/>
<protein>
    <recommendedName>
        <fullName evidence="4">DUF4362 domain-containing protein</fullName>
    </recommendedName>
</protein>
<reference evidence="3" key="1">
    <citation type="submission" date="2016-10" db="EMBL/GenBank/DDBJ databases">
        <authorList>
            <person name="Varghese N."/>
            <person name="Submissions S."/>
        </authorList>
    </citation>
    <scope>NUCLEOTIDE SEQUENCE [LARGE SCALE GENOMIC DNA]</scope>
    <source>
        <strain evidence="3">CGMCC 1.3566</strain>
    </source>
</reference>
<evidence type="ECO:0000313" key="2">
    <source>
        <dbReference type="EMBL" id="SET48553.1"/>
    </source>
</evidence>
<organism evidence="2 3">
    <name type="scientific">Salinibacillus kushneri</name>
    <dbReference type="NCBI Taxonomy" id="237682"/>
    <lineage>
        <taxon>Bacteria</taxon>
        <taxon>Bacillati</taxon>
        <taxon>Bacillota</taxon>
        <taxon>Bacilli</taxon>
        <taxon>Bacillales</taxon>
        <taxon>Bacillaceae</taxon>
        <taxon>Salinibacillus</taxon>
    </lineage>
</organism>
<dbReference type="InterPro" id="IPR025372">
    <property type="entry name" value="DUF4362"/>
</dbReference>
<dbReference type="STRING" id="237682.SAMN05421676_10569"/>
<accession>A0A1I0ESP5</accession>
<feature type="chain" id="PRO_5011623351" description="DUF4362 domain-containing protein" evidence="1">
    <location>
        <begin position="23"/>
        <end position="155"/>
    </location>
</feature>
<keyword evidence="1" id="KW-0732">Signal</keyword>
<dbReference type="RefSeq" id="WP_093134261.1">
    <property type="nucleotide sequence ID" value="NZ_FOHJ01000005.1"/>
</dbReference>
<sequence>MRLKITIINFISLLLLIGCSGADNGNTNQGSLISNYDPKHDINKGAVVITNNGVMNIEQLHDFVEKSNKSVKSNLKIVKVTTEGDPIYHYLEFNGTEFIYKVDNTKDEYGDNNPKEIKCSKFTKINNKNKTTYVLQHCNNDKEKVVVLSMKESDQ</sequence>
<keyword evidence="3" id="KW-1185">Reference proteome</keyword>
<proteinExistence type="predicted"/>
<dbReference type="AlphaFoldDB" id="A0A1I0ESP5"/>
<gene>
    <name evidence="2" type="ORF">SAMN05421676_10569</name>
</gene>
<evidence type="ECO:0008006" key="4">
    <source>
        <dbReference type="Google" id="ProtNLM"/>
    </source>
</evidence>
<dbReference type="Proteomes" id="UP000199095">
    <property type="component" value="Unassembled WGS sequence"/>
</dbReference>
<feature type="signal peptide" evidence="1">
    <location>
        <begin position="1"/>
        <end position="22"/>
    </location>
</feature>
<name>A0A1I0ESP5_9BACI</name>
<evidence type="ECO:0000313" key="3">
    <source>
        <dbReference type="Proteomes" id="UP000199095"/>
    </source>
</evidence>
<dbReference type="Pfam" id="PF14275">
    <property type="entry name" value="DUF4362"/>
    <property type="match status" value="1"/>
</dbReference>
<dbReference type="PROSITE" id="PS51257">
    <property type="entry name" value="PROKAR_LIPOPROTEIN"/>
    <property type="match status" value="1"/>
</dbReference>